<dbReference type="GO" id="GO:0047420">
    <property type="term" value="F:N-acyl-D-amino-acid deacylase activity"/>
    <property type="evidence" value="ECO:0007669"/>
    <property type="project" value="UniProtKB-EC"/>
</dbReference>
<gene>
    <name evidence="2" type="ordered locus">Rmet_5093</name>
</gene>
<dbReference type="AlphaFoldDB" id="Q1LD24"/>
<dbReference type="EMBL" id="CP000353">
    <property type="protein sequence ID" value="ABF11952.1"/>
    <property type="molecule type" value="Genomic_DNA"/>
</dbReference>
<evidence type="ECO:0000313" key="3">
    <source>
        <dbReference type="Proteomes" id="UP000002429"/>
    </source>
</evidence>
<dbReference type="InterPro" id="IPR050378">
    <property type="entry name" value="Metallo-dep_Hydrolases_sf"/>
</dbReference>
<dbReference type="Pfam" id="PF07969">
    <property type="entry name" value="Amidohydro_3"/>
    <property type="match status" value="2"/>
</dbReference>
<organism evidence="2 3">
    <name type="scientific">Cupriavidus metallidurans (strain ATCC 43123 / DSM 2839 / NBRC 102507 / CH34)</name>
    <name type="common">Ralstonia metallidurans</name>
    <dbReference type="NCBI Taxonomy" id="266264"/>
    <lineage>
        <taxon>Bacteria</taxon>
        <taxon>Pseudomonadati</taxon>
        <taxon>Pseudomonadota</taxon>
        <taxon>Betaproteobacteria</taxon>
        <taxon>Burkholderiales</taxon>
        <taxon>Burkholderiaceae</taxon>
        <taxon>Cupriavidus</taxon>
    </lineage>
</organism>
<dbReference type="PANTHER" id="PTHR11647:SF1">
    <property type="entry name" value="COLLAPSIN RESPONSE MEDIATOR PROTEIN"/>
    <property type="match status" value="1"/>
</dbReference>
<dbReference type="InterPro" id="IPR011059">
    <property type="entry name" value="Metal-dep_hydrolase_composite"/>
</dbReference>
<proteinExistence type="predicted"/>
<dbReference type="Gene3D" id="2.30.40.10">
    <property type="entry name" value="Urease, subunit C, domain 1"/>
    <property type="match status" value="1"/>
</dbReference>
<dbReference type="PANTHER" id="PTHR11647">
    <property type="entry name" value="HYDRANTOINASE/DIHYDROPYRIMIDINASE FAMILY MEMBER"/>
    <property type="match status" value="1"/>
</dbReference>
<feature type="domain" description="Amidohydrolase 3" evidence="1">
    <location>
        <begin position="60"/>
        <end position="252"/>
    </location>
</feature>
<dbReference type="Gene3D" id="3.30.1490.130">
    <property type="entry name" value="D-aminoacylase. Domain 3"/>
    <property type="match status" value="1"/>
</dbReference>
<evidence type="ECO:0000313" key="2">
    <source>
        <dbReference type="EMBL" id="ABF11952.1"/>
    </source>
</evidence>
<dbReference type="SUPFAM" id="SSF51338">
    <property type="entry name" value="Composite domain of metallo-dependent hydrolases"/>
    <property type="match status" value="1"/>
</dbReference>
<feature type="domain" description="Amidohydrolase 3" evidence="1">
    <location>
        <begin position="362"/>
        <end position="473"/>
    </location>
</feature>
<dbReference type="InterPro" id="IPR032466">
    <property type="entry name" value="Metal_Hydrolase"/>
</dbReference>
<dbReference type="CDD" id="cd01297">
    <property type="entry name" value="D-aminoacylase"/>
    <property type="match status" value="1"/>
</dbReference>
<dbReference type="EC" id="3.5.1.81" evidence="2"/>
<dbReference type="InterPro" id="IPR023100">
    <property type="entry name" value="D-aminoacylase_insert_dom_sf"/>
</dbReference>
<evidence type="ECO:0000259" key="1">
    <source>
        <dbReference type="Pfam" id="PF07969"/>
    </source>
</evidence>
<reference evidence="3" key="1">
    <citation type="journal article" date="2010" name="PLoS ONE">
        <title>The complete genome sequence of Cupriavidus metallidurans strain CH34, a master survivalist in harsh and anthropogenic environments.</title>
        <authorList>
            <person name="Janssen P.J."/>
            <person name="Van Houdt R."/>
            <person name="Moors H."/>
            <person name="Monsieurs P."/>
            <person name="Morin N."/>
            <person name="Michaux A."/>
            <person name="Benotmane M.A."/>
            <person name="Leys N."/>
            <person name="Vallaeys T."/>
            <person name="Lapidus A."/>
            <person name="Monchy S."/>
            <person name="Medigue C."/>
            <person name="Taghavi S."/>
            <person name="McCorkle S."/>
            <person name="Dunn J."/>
            <person name="van der Lelie D."/>
            <person name="Mergeay M."/>
        </authorList>
    </citation>
    <scope>NUCLEOTIDE SEQUENCE [LARGE SCALE GENOMIC DNA]</scope>
    <source>
        <strain evidence="3">ATCC 43123 / DSM 2839 / NBRC 102507 / CH34</strain>
    </source>
</reference>
<dbReference type="Gene3D" id="3.20.20.140">
    <property type="entry name" value="Metal-dependent hydrolases"/>
    <property type="match status" value="1"/>
</dbReference>
<keyword evidence="2" id="KW-0614">Plasmid</keyword>
<accession>Q1LD24</accession>
<keyword evidence="3" id="KW-1185">Reference proteome</keyword>
<keyword evidence="2" id="KW-0378">Hydrolase</keyword>
<dbReference type="eggNOG" id="COG3653">
    <property type="taxonomic scope" value="Bacteria"/>
</dbReference>
<dbReference type="Proteomes" id="UP000002429">
    <property type="component" value="Plasmid megaplasmid"/>
</dbReference>
<dbReference type="HOGENOM" id="CLU_016107_2_0_4"/>
<geneLocation type="plasmid" evidence="2 3">
    <name>megaplasmid</name>
</geneLocation>
<dbReference type="KEGG" id="rme:Rmet_5093"/>
<protein>
    <submittedName>
        <fullName evidence="2">N-acyl-D-amino-acid deacylase</fullName>
        <ecNumber evidence="2">3.5.1.81</ecNumber>
    </submittedName>
</protein>
<dbReference type="InterPro" id="IPR013108">
    <property type="entry name" value="Amidohydro_3"/>
</dbReference>
<sequence length="494" mass="53276">MPLQETRSMAEQASNHHDLLIRGGTVIDGSKAPRFTADIAVRDGRIAAIGDLAGHTAERTLDAAGRIVAPGFIDSHTHDDQAVLSQAAMPFKISQGVTTVVAGNCGISAAPLRADMDLPMPLGLIDAPPEGRFTTFAAYLDALRATPSSVNVAAMVGHSTLRAVTMSALDRPANDDEIAAMQALVEEAMQAGAIGLSTGTFYPPAIKATTEEIIEVCRPLSARKALYVTHMRNESDQVMEALEETFQIGRALEVPVVVSHHKVQNTPNFGRSRVTLPFIQETMQHQCVSLDCYPYTAGSTMIRTEPAMLEGRVRIASSVPHPECTGRDLDDIAREWGVAKQEAARRLQPGTAIYFLMDEADVQRILAFDETMIGSDGIPVGENPHPRLWGTFPRVLGHYCREVGLFPLETAVWKMTGLTARNFGLHGRGTLAVGNHADMVIFDAGTIRDAADYDTPTRPAEGIDTVIVNGAITWHGGQHTGARNGQVIKRRHAA</sequence>
<dbReference type="SUPFAM" id="SSF51556">
    <property type="entry name" value="Metallo-dependent hydrolases"/>
    <property type="match status" value="1"/>
</dbReference>
<name>Q1LD24_CUPMC</name>